<dbReference type="AlphaFoldDB" id="A0A0F9D7X5"/>
<gene>
    <name evidence="1" type="ORF">LCGC14_2312100</name>
</gene>
<sequence>MNIEERRRDIREVMAQRIHLTERVFAKMVYEVATINCGWEDLTEKQRKRYRADAVFWLEELAGKGAVLKVEREMPIPKDWIGDFNPGIFTEQVLIAAGFTATVPLLETDSPTNG</sequence>
<protein>
    <submittedName>
        <fullName evidence="1">Uncharacterized protein</fullName>
    </submittedName>
</protein>
<name>A0A0F9D7X5_9ZZZZ</name>
<evidence type="ECO:0000313" key="1">
    <source>
        <dbReference type="EMBL" id="KKL49781.1"/>
    </source>
</evidence>
<accession>A0A0F9D7X5</accession>
<comment type="caution">
    <text evidence="1">The sequence shown here is derived from an EMBL/GenBank/DDBJ whole genome shotgun (WGS) entry which is preliminary data.</text>
</comment>
<dbReference type="EMBL" id="LAZR01032838">
    <property type="protein sequence ID" value="KKL49781.1"/>
    <property type="molecule type" value="Genomic_DNA"/>
</dbReference>
<proteinExistence type="predicted"/>
<reference evidence="1" key="1">
    <citation type="journal article" date="2015" name="Nature">
        <title>Complex archaea that bridge the gap between prokaryotes and eukaryotes.</title>
        <authorList>
            <person name="Spang A."/>
            <person name="Saw J.H."/>
            <person name="Jorgensen S.L."/>
            <person name="Zaremba-Niedzwiedzka K."/>
            <person name="Martijn J."/>
            <person name="Lind A.E."/>
            <person name="van Eijk R."/>
            <person name="Schleper C."/>
            <person name="Guy L."/>
            <person name="Ettema T.J."/>
        </authorList>
    </citation>
    <scope>NUCLEOTIDE SEQUENCE</scope>
</reference>
<organism evidence="1">
    <name type="scientific">marine sediment metagenome</name>
    <dbReference type="NCBI Taxonomy" id="412755"/>
    <lineage>
        <taxon>unclassified sequences</taxon>
        <taxon>metagenomes</taxon>
        <taxon>ecological metagenomes</taxon>
    </lineage>
</organism>